<dbReference type="Proteomes" id="UP000199672">
    <property type="component" value="Unassembled WGS sequence"/>
</dbReference>
<proteinExistence type="predicted"/>
<organism evidence="1 2">
    <name type="scientific">Flavobacterium phragmitis</name>
    <dbReference type="NCBI Taxonomy" id="739143"/>
    <lineage>
        <taxon>Bacteria</taxon>
        <taxon>Pseudomonadati</taxon>
        <taxon>Bacteroidota</taxon>
        <taxon>Flavobacteriia</taxon>
        <taxon>Flavobacteriales</taxon>
        <taxon>Flavobacteriaceae</taxon>
        <taxon>Flavobacterium</taxon>
    </lineage>
</organism>
<sequence length="53" mass="6502">MLYRTIVQPKKDIKSGNFVTIYDLDKKPARYFFYTFENFHIIFKNYLCNSIKK</sequence>
<reference evidence="2" key="1">
    <citation type="submission" date="2016-10" db="EMBL/GenBank/DDBJ databases">
        <authorList>
            <person name="Varghese N."/>
            <person name="Submissions S."/>
        </authorList>
    </citation>
    <scope>NUCLEOTIDE SEQUENCE [LARGE SCALE GENOMIC DNA]</scope>
    <source>
        <strain evidence="2">CGMCC 1.10370</strain>
    </source>
</reference>
<dbReference type="EMBL" id="FOMH01000012">
    <property type="protein sequence ID" value="SFD78595.1"/>
    <property type="molecule type" value="Genomic_DNA"/>
</dbReference>
<evidence type="ECO:0000313" key="2">
    <source>
        <dbReference type="Proteomes" id="UP000199672"/>
    </source>
</evidence>
<keyword evidence="2" id="KW-1185">Reference proteome</keyword>
<evidence type="ECO:0000313" key="1">
    <source>
        <dbReference type="EMBL" id="SFD78595.1"/>
    </source>
</evidence>
<accession>A0A1I1V6Z2</accession>
<name>A0A1I1V6Z2_9FLAO</name>
<dbReference type="STRING" id="739143.SAMN05216297_1126"/>
<protein>
    <submittedName>
        <fullName evidence="1">Uncharacterized protein</fullName>
    </submittedName>
</protein>
<gene>
    <name evidence="1" type="ORF">SAMN05216297_1126</name>
</gene>
<dbReference type="AlphaFoldDB" id="A0A1I1V6Z2"/>